<sequence>MKAASLLLPLLLAACASAPSARADDPSAAAVDAQLPRYHWRLDQATGQDGKRIEALFARPDKPLQLDFANGHVHVSNACNAIGGSYRLENGHLHVDALMHTMMACMNASLNALDHEISRTLAGTPAVRLENAAGTPHLFLVTAGGDTLDFAGVPTPETRYGGPGQTLFLEIAADTQPCPHPLVPGKQCLMARERHYDAQGLATGAPGPWQPLYQDIEGYTHEPGVRNVLRVKRYAVAHPAADAPAVAYVLDMVVESEQVRR</sequence>
<feature type="signal peptide" evidence="1">
    <location>
        <begin position="1"/>
        <end position="23"/>
    </location>
</feature>
<dbReference type="Pfam" id="PF14302">
    <property type="entry name" value="DUF4377"/>
    <property type="match status" value="1"/>
</dbReference>
<feature type="domain" description="DUF4377" evidence="3">
    <location>
        <begin position="171"/>
        <end position="255"/>
    </location>
</feature>
<evidence type="ECO:0000313" key="5">
    <source>
        <dbReference type="Proteomes" id="UP000245812"/>
    </source>
</evidence>
<evidence type="ECO:0000259" key="3">
    <source>
        <dbReference type="Pfam" id="PF14302"/>
    </source>
</evidence>
<evidence type="ECO:0000259" key="2">
    <source>
        <dbReference type="Pfam" id="PF03724"/>
    </source>
</evidence>
<evidence type="ECO:0000313" key="4">
    <source>
        <dbReference type="EMBL" id="PWK85840.1"/>
    </source>
</evidence>
<dbReference type="Proteomes" id="UP000245812">
    <property type="component" value="Unassembled WGS sequence"/>
</dbReference>
<dbReference type="InterPro" id="IPR025485">
    <property type="entry name" value="DUF4377"/>
</dbReference>
<feature type="chain" id="PRO_5016437161" evidence="1">
    <location>
        <begin position="24"/>
        <end position="261"/>
    </location>
</feature>
<feature type="domain" description="DUF306" evidence="2">
    <location>
        <begin position="33"/>
        <end position="149"/>
    </location>
</feature>
<organism evidence="4 5">
    <name type="scientific">Fulvimonas soli</name>
    <dbReference type="NCBI Taxonomy" id="155197"/>
    <lineage>
        <taxon>Bacteria</taxon>
        <taxon>Pseudomonadati</taxon>
        <taxon>Pseudomonadota</taxon>
        <taxon>Gammaproteobacteria</taxon>
        <taxon>Lysobacterales</taxon>
        <taxon>Rhodanobacteraceae</taxon>
        <taxon>Fulvimonas</taxon>
    </lineage>
</organism>
<dbReference type="RefSeq" id="WP_109723967.1">
    <property type="nucleotide sequence ID" value="NZ_MSZV01000013.1"/>
</dbReference>
<dbReference type="InterPro" id="IPR005184">
    <property type="entry name" value="DUF306_Meta_HslJ"/>
</dbReference>
<dbReference type="AlphaFoldDB" id="A0A316HYL5"/>
<comment type="caution">
    <text evidence="4">The sequence shown here is derived from an EMBL/GenBank/DDBJ whole genome shotgun (WGS) entry which is preliminary data.</text>
</comment>
<evidence type="ECO:0000256" key="1">
    <source>
        <dbReference type="SAM" id="SignalP"/>
    </source>
</evidence>
<reference evidence="4 5" key="1">
    <citation type="submission" date="2018-05" db="EMBL/GenBank/DDBJ databases">
        <title>Genomic Encyclopedia of Type Strains, Phase IV (KMG-IV): sequencing the most valuable type-strain genomes for metagenomic binning, comparative biology and taxonomic classification.</title>
        <authorList>
            <person name="Goeker M."/>
        </authorList>
    </citation>
    <scope>NUCLEOTIDE SEQUENCE [LARGE SCALE GENOMIC DNA]</scope>
    <source>
        <strain evidence="4 5">DSM 14263</strain>
    </source>
</reference>
<dbReference type="OrthoDB" id="7871744at2"/>
<keyword evidence="1" id="KW-0732">Signal</keyword>
<dbReference type="EMBL" id="QGHC01000008">
    <property type="protein sequence ID" value="PWK85840.1"/>
    <property type="molecule type" value="Genomic_DNA"/>
</dbReference>
<dbReference type="InterPro" id="IPR053147">
    <property type="entry name" value="Hsp_HslJ-like"/>
</dbReference>
<accession>A0A316HYL5</accession>
<gene>
    <name evidence="4" type="ORF">C7456_108136</name>
</gene>
<name>A0A316HYL5_9GAMM</name>
<protein>
    <submittedName>
        <fullName evidence="4">Heat shock protein HslJ</fullName>
    </submittedName>
</protein>
<dbReference type="Gene3D" id="2.40.128.270">
    <property type="match status" value="1"/>
</dbReference>
<dbReference type="PANTHER" id="PTHR35535">
    <property type="entry name" value="HEAT SHOCK PROTEIN HSLJ"/>
    <property type="match status" value="1"/>
</dbReference>
<dbReference type="Pfam" id="PF03724">
    <property type="entry name" value="META"/>
    <property type="match status" value="1"/>
</dbReference>
<keyword evidence="5" id="KW-1185">Reference proteome</keyword>
<dbReference type="PANTHER" id="PTHR35535:SF1">
    <property type="entry name" value="HEAT SHOCK PROTEIN HSLJ"/>
    <property type="match status" value="1"/>
</dbReference>
<keyword evidence="4" id="KW-0346">Stress response</keyword>
<dbReference type="PROSITE" id="PS51257">
    <property type="entry name" value="PROKAR_LIPOPROTEIN"/>
    <property type="match status" value="1"/>
</dbReference>
<dbReference type="InterPro" id="IPR038670">
    <property type="entry name" value="HslJ-like_sf"/>
</dbReference>
<proteinExistence type="predicted"/>